<organism evidence="2 3">
    <name type="scientific">Mycena rosella</name>
    <name type="common">Pink bonnet</name>
    <name type="synonym">Agaricus rosellus</name>
    <dbReference type="NCBI Taxonomy" id="1033263"/>
    <lineage>
        <taxon>Eukaryota</taxon>
        <taxon>Fungi</taxon>
        <taxon>Dikarya</taxon>
        <taxon>Basidiomycota</taxon>
        <taxon>Agaricomycotina</taxon>
        <taxon>Agaricomycetes</taxon>
        <taxon>Agaricomycetidae</taxon>
        <taxon>Agaricales</taxon>
        <taxon>Marasmiineae</taxon>
        <taxon>Mycenaceae</taxon>
        <taxon>Mycena</taxon>
    </lineage>
</organism>
<accession>A0AAD7BPQ1</accession>
<reference evidence="2" key="1">
    <citation type="submission" date="2023-03" db="EMBL/GenBank/DDBJ databases">
        <title>Massive genome expansion in bonnet fungi (Mycena s.s.) driven by repeated elements and novel gene families across ecological guilds.</title>
        <authorList>
            <consortium name="Lawrence Berkeley National Laboratory"/>
            <person name="Harder C.B."/>
            <person name="Miyauchi S."/>
            <person name="Viragh M."/>
            <person name="Kuo A."/>
            <person name="Thoen E."/>
            <person name="Andreopoulos B."/>
            <person name="Lu D."/>
            <person name="Skrede I."/>
            <person name="Drula E."/>
            <person name="Henrissat B."/>
            <person name="Morin E."/>
            <person name="Kohler A."/>
            <person name="Barry K."/>
            <person name="LaButti K."/>
            <person name="Morin E."/>
            <person name="Salamov A."/>
            <person name="Lipzen A."/>
            <person name="Mereny Z."/>
            <person name="Hegedus B."/>
            <person name="Baldrian P."/>
            <person name="Stursova M."/>
            <person name="Weitz H."/>
            <person name="Taylor A."/>
            <person name="Grigoriev I.V."/>
            <person name="Nagy L.G."/>
            <person name="Martin F."/>
            <person name="Kauserud H."/>
        </authorList>
    </citation>
    <scope>NUCLEOTIDE SEQUENCE</scope>
    <source>
        <strain evidence="2">CBHHK067</strain>
    </source>
</reference>
<comment type="caution">
    <text evidence="2">The sequence shown here is derived from an EMBL/GenBank/DDBJ whole genome shotgun (WGS) entry which is preliminary data.</text>
</comment>
<sequence>MPAQSTMSWPLLVFHRPLRLTCCRRVYLGHLPFRERLYQGPPSNGGPHAEVHHEVHANSNDQKVHYPAGPRYKVQGPSSVRGWRDPWASLSSNEIDSDQIWCQFQWFILSAKMCVWPTAHEITAGYNGWRQLIIGLRKKSGCKLIFMLIMGQLAARPSAKTKPRRNSKTTIQTRPHSVGAADNPRKRWRNVDRNQTHATSKQMALMESKQPGHPQGHPGSGVERVSRDINLSSPDPAGSEPTMQVTGLQLCVTEVRRRLAAAAGVMVHGGKGSR</sequence>
<proteinExistence type="predicted"/>
<protein>
    <submittedName>
        <fullName evidence="2">Uncharacterized protein</fullName>
    </submittedName>
</protein>
<evidence type="ECO:0000313" key="3">
    <source>
        <dbReference type="Proteomes" id="UP001221757"/>
    </source>
</evidence>
<evidence type="ECO:0000313" key="2">
    <source>
        <dbReference type="EMBL" id="KAJ7626508.1"/>
    </source>
</evidence>
<keyword evidence="3" id="KW-1185">Reference proteome</keyword>
<name>A0AAD7BPQ1_MYCRO</name>
<gene>
    <name evidence="2" type="ORF">B0H17DRAFT_1150986</name>
</gene>
<evidence type="ECO:0000256" key="1">
    <source>
        <dbReference type="SAM" id="MobiDB-lite"/>
    </source>
</evidence>
<feature type="region of interest" description="Disordered" evidence="1">
    <location>
        <begin position="156"/>
        <end position="243"/>
    </location>
</feature>
<feature type="compositionally biased region" description="Basic and acidic residues" evidence="1">
    <location>
        <begin position="183"/>
        <end position="195"/>
    </location>
</feature>
<dbReference type="Proteomes" id="UP001221757">
    <property type="component" value="Unassembled WGS sequence"/>
</dbReference>
<dbReference type="EMBL" id="JARKIE010000580">
    <property type="protein sequence ID" value="KAJ7626508.1"/>
    <property type="molecule type" value="Genomic_DNA"/>
</dbReference>
<dbReference type="AlphaFoldDB" id="A0AAD7BPQ1"/>